<keyword evidence="3" id="KW-1185">Reference proteome</keyword>
<evidence type="ECO:0000259" key="1">
    <source>
        <dbReference type="Pfam" id="PF13182"/>
    </source>
</evidence>
<evidence type="ECO:0000313" key="3">
    <source>
        <dbReference type="Proteomes" id="UP001449795"/>
    </source>
</evidence>
<dbReference type="InterPro" id="IPR025248">
    <property type="entry name" value="DUF4007"/>
</dbReference>
<feature type="domain" description="DUF4007" evidence="1">
    <location>
        <begin position="13"/>
        <end position="288"/>
    </location>
</feature>
<name>A0ABZ3DA60_9PROT</name>
<proteinExistence type="predicted"/>
<dbReference type="Proteomes" id="UP001449795">
    <property type="component" value="Chromosome"/>
</dbReference>
<dbReference type="EMBL" id="CP152276">
    <property type="protein sequence ID" value="XAE44470.1"/>
    <property type="molecule type" value="Genomic_DNA"/>
</dbReference>
<dbReference type="Pfam" id="PF13182">
    <property type="entry name" value="DUF4007"/>
    <property type="match status" value="1"/>
</dbReference>
<reference evidence="2 3" key="1">
    <citation type="submission" date="2024-04" db="EMBL/GenBank/DDBJ databases">
        <title>Complete genome sequence of Nguyenibacter vanlangesis HBCM-1154, a strain capable of nitrogen fixation, IAA production, and phosphorus solubilization isolated from sugarcane soil.</title>
        <authorList>
            <person name="MY HANH P."/>
        </authorList>
    </citation>
    <scope>NUCLEOTIDE SEQUENCE [LARGE SCALE GENOMIC DNA]</scope>
    <source>
        <strain evidence="2 3">HBCM 1154</strain>
    </source>
</reference>
<sequence length="304" mass="33807">MRNILSENVKAQFAGHETFPLRLLWPKKAYEAVRTGGDLRTFHEPSAIARFGVGRNMALSMRHWNVACGFIVEKDGLLWPTELATQILDDAGLDPFVEHTSTIWLAHWQIASTPEMTTTMHYAFNALPGVDFDADGLASELLSLTTERGWRATRSTIKRDVDVFLRSYVRRSGAASEDAAEPLLAELGLVREARIGGWFEFVRGPKPTLSDGVFAFALEQFWTRFSGGSSALTAEQITYEPGSPGRVFKLDEDSVVTRLMAMDAVTDEAWSWTDTAGLRQVQRRRAPDVLGLLRAAYGRPLEAA</sequence>
<accession>A0ABZ3DA60</accession>
<gene>
    <name evidence="2" type="ORF">AAC691_08595</name>
</gene>
<organism evidence="2 3">
    <name type="scientific">Nguyenibacter vanlangensis</name>
    <dbReference type="NCBI Taxonomy" id="1216886"/>
    <lineage>
        <taxon>Bacteria</taxon>
        <taxon>Pseudomonadati</taxon>
        <taxon>Pseudomonadota</taxon>
        <taxon>Alphaproteobacteria</taxon>
        <taxon>Acetobacterales</taxon>
        <taxon>Acetobacteraceae</taxon>
        <taxon>Nguyenibacter</taxon>
    </lineage>
</organism>
<evidence type="ECO:0000313" key="2">
    <source>
        <dbReference type="EMBL" id="XAE44470.1"/>
    </source>
</evidence>
<protein>
    <submittedName>
        <fullName evidence="2">DUF4007 family protein</fullName>
    </submittedName>
</protein>
<dbReference type="RefSeq" id="WP_342629722.1">
    <property type="nucleotide sequence ID" value="NZ_CP152276.1"/>
</dbReference>